<keyword evidence="2" id="KW-1185">Reference proteome</keyword>
<dbReference type="Proteomes" id="UP001175000">
    <property type="component" value="Unassembled WGS sequence"/>
</dbReference>
<gene>
    <name evidence="1" type="ORF">B0T14DRAFT_45486</name>
</gene>
<dbReference type="EMBL" id="JAULSU010000001">
    <property type="protein sequence ID" value="KAK0632844.1"/>
    <property type="molecule type" value="Genomic_DNA"/>
</dbReference>
<evidence type="ECO:0000313" key="2">
    <source>
        <dbReference type="Proteomes" id="UP001175000"/>
    </source>
</evidence>
<protein>
    <submittedName>
        <fullName evidence="1">Uncharacterized protein</fullName>
    </submittedName>
</protein>
<reference evidence="1" key="1">
    <citation type="submission" date="2023-06" db="EMBL/GenBank/DDBJ databases">
        <title>Genome-scale phylogeny and comparative genomics of the fungal order Sordariales.</title>
        <authorList>
            <consortium name="Lawrence Berkeley National Laboratory"/>
            <person name="Hensen N."/>
            <person name="Bonometti L."/>
            <person name="Westerberg I."/>
            <person name="Brannstrom I.O."/>
            <person name="Guillou S."/>
            <person name="Cros-Aarteil S."/>
            <person name="Calhoun S."/>
            <person name="Haridas S."/>
            <person name="Kuo A."/>
            <person name="Mondo S."/>
            <person name="Pangilinan J."/>
            <person name="Riley R."/>
            <person name="Labutti K."/>
            <person name="Andreopoulos B."/>
            <person name="Lipzen A."/>
            <person name="Chen C."/>
            <person name="Yanf M."/>
            <person name="Daum C."/>
            <person name="Ng V."/>
            <person name="Clum A."/>
            <person name="Steindorff A."/>
            <person name="Ohm R."/>
            <person name="Martin F."/>
            <person name="Silar P."/>
            <person name="Natvig D."/>
            <person name="Lalanne C."/>
            <person name="Gautier V."/>
            <person name="Ament-Velasquez S.L."/>
            <person name="Kruys A."/>
            <person name="Hutchinson M.I."/>
            <person name="Powell A.J."/>
            <person name="Barry K."/>
            <person name="Miller A.N."/>
            <person name="Grigoriev I.V."/>
            <person name="Debuchy R."/>
            <person name="Gladieux P."/>
            <person name="Thoren M.H."/>
            <person name="Johannesson H."/>
        </authorList>
    </citation>
    <scope>NUCLEOTIDE SEQUENCE</scope>
    <source>
        <strain evidence="1">CBS 606.72</strain>
    </source>
</reference>
<accession>A0AA39XF97</accession>
<evidence type="ECO:0000313" key="1">
    <source>
        <dbReference type="EMBL" id="KAK0632844.1"/>
    </source>
</evidence>
<proteinExistence type="predicted"/>
<comment type="caution">
    <text evidence="1">The sequence shown here is derived from an EMBL/GenBank/DDBJ whole genome shotgun (WGS) entry which is preliminary data.</text>
</comment>
<sequence length="82" mass="8829">MSASSRSAAHHDTCCTAPRPVVIADATPLALTLRQPSLRPRCLEPEAQLRQIPPRCHRCCFSARHAASQAASAPPRAGSLRF</sequence>
<name>A0AA39XF97_9PEZI</name>
<organism evidence="1 2">
    <name type="scientific">Immersiella caudata</name>
    <dbReference type="NCBI Taxonomy" id="314043"/>
    <lineage>
        <taxon>Eukaryota</taxon>
        <taxon>Fungi</taxon>
        <taxon>Dikarya</taxon>
        <taxon>Ascomycota</taxon>
        <taxon>Pezizomycotina</taxon>
        <taxon>Sordariomycetes</taxon>
        <taxon>Sordariomycetidae</taxon>
        <taxon>Sordariales</taxon>
        <taxon>Lasiosphaeriaceae</taxon>
        <taxon>Immersiella</taxon>
    </lineage>
</organism>
<dbReference type="AlphaFoldDB" id="A0AA39XF97"/>